<reference evidence="2" key="1">
    <citation type="journal article" date="2020" name="Stud. Mycol.">
        <title>101 Dothideomycetes genomes: a test case for predicting lifestyles and emergence of pathogens.</title>
        <authorList>
            <person name="Haridas S."/>
            <person name="Albert R."/>
            <person name="Binder M."/>
            <person name="Bloem J."/>
            <person name="Labutti K."/>
            <person name="Salamov A."/>
            <person name="Andreopoulos B."/>
            <person name="Baker S."/>
            <person name="Barry K."/>
            <person name="Bills G."/>
            <person name="Bluhm B."/>
            <person name="Cannon C."/>
            <person name="Castanera R."/>
            <person name="Culley D."/>
            <person name="Daum C."/>
            <person name="Ezra D."/>
            <person name="Gonzalez J."/>
            <person name="Henrissat B."/>
            <person name="Kuo A."/>
            <person name="Liang C."/>
            <person name="Lipzen A."/>
            <person name="Lutzoni F."/>
            <person name="Magnuson J."/>
            <person name="Mondo S."/>
            <person name="Nolan M."/>
            <person name="Ohm R."/>
            <person name="Pangilinan J."/>
            <person name="Park H.-J."/>
            <person name="Ramirez L."/>
            <person name="Alfaro M."/>
            <person name="Sun H."/>
            <person name="Tritt A."/>
            <person name="Yoshinaga Y."/>
            <person name="Zwiers L.-H."/>
            <person name="Turgeon B."/>
            <person name="Goodwin S."/>
            <person name="Spatafora J."/>
            <person name="Crous P."/>
            <person name="Grigoriev I."/>
        </authorList>
    </citation>
    <scope>NUCLEOTIDE SEQUENCE</scope>
    <source>
        <strain evidence="2">CBS 130266</strain>
    </source>
</reference>
<evidence type="ECO:0000256" key="1">
    <source>
        <dbReference type="SAM" id="MobiDB-lite"/>
    </source>
</evidence>
<comment type="caution">
    <text evidence="2">The sequence shown here is derived from an EMBL/GenBank/DDBJ whole genome shotgun (WGS) entry which is preliminary data.</text>
</comment>
<gene>
    <name evidence="2" type="ORF">EJ08DRAFT_692581</name>
</gene>
<dbReference type="Proteomes" id="UP000800235">
    <property type="component" value="Unassembled WGS sequence"/>
</dbReference>
<dbReference type="EMBL" id="MU007013">
    <property type="protein sequence ID" value="KAF2435316.1"/>
    <property type="molecule type" value="Genomic_DNA"/>
</dbReference>
<evidence type="ECO:0000313" key="3">
    <source>
        <dbReference type="Proteomes" id="UP000800235"/>
    </source>
</evidence>
<name>A0A9P4P0S8_9PEZI</name>
<dbReference type="AlphaFoldDB" id="A0A9P4P0S8"/>
<keyword evidence="3" id="KW-1185">Reference proteome</keyword>
<proteinExistence type="predicted"/>
<feature type="region of interest" description="Disordered" evidence="1">
    <location>
        <begin position="1"/>
        <end position="27"/>
    </location>
</feature>
<evidence type="ECO:0000313" key="2">
    <source>
        <dbReference type="EMBL" id="KAF2435316.1"/>
    </source>
</evidence>
<accession>A0A9P4P0S8</accession>
<feature type="compositionally biased region" description="Basic and acidic residues" evidence="1">
    <location>
        <begin position="18"/>
        <end position="27"/>
    </location>
</feature>
<protein>
    <submittedName>
        <fullName evidence="2">Uncharacterized protein</fullName>
    </submittedName>
</protein>
<sequence>MKRDSDIRVVDAYPDSDGDYKTEEDPDIHPREEFKKDISTALSLSEQSIKELRLFVDPWINAGTDLCVKSTITTSFESILSKFPTISRLFIHTGFYHGNGLDGFQQESAITQLGKGQLTTISSTILPLFAKHKISLRTLSFGRYYSLDRDWGTYKGSEVTPSSVFNPELPSHAFEQLESFDMGINLPIVQTNSSKEQCAEMTTQAHAIARFVGRLPALTELSLRWDLPYHKEKIPPLVHEEFPSRVLASLGGICKLWRLRLRGFMAVTRASIHSFLLQNVELEHIEIGSWVQDSGALRSCLHYIRYSRATCKFAIGFTYYDDRSDPLYEVTKWKPTGCVTVRTEGTDIIEAEMERSGNIDPPAERSEGVHRILSLLIDRRLIVFMDLEEARAKRAAKDTGKANRNGTWDRKRKNPATVNDIRDPPAKAARH</sequence>
<feature type="region of interest" description="Disordered" evidence="1">
    <location>
        <begin position="394"/>
        <end position="431"/>
    </location>
</feature>
<organism evidence="2 3">
    <name type="scientific">Tothia fuscella</name>
    <dbReference type="NCBI Taxonomy" id="1048955"/>
    <lineage>
        <taxon>Eukaryota</taxon>
        <taxon>Fungi</taxon>
        <taxon>Dikarya</taxon>
        <taxon>Ascomycota</taxon>
        <taxon>Pezizomycotina</taxon>
        <taxon>Dothideomycetes</taxon>
        <taxon>Pleosporomycetidae</taxon>
        <taxon>Venturiales</taxon>
        <taxon>Cylindrosympodiaceae</taxon>
        <taxon>Tothia</taxon>
    </lineage>
</organism>